<dbReference type="OrthoDB" id="3532430at2759"/>
<dbReference type="Proteomes" id="UP000799640">
    <property type="component" value="Unassembled WGS sequence"/>
</dbReference>
<dbReference type="EMBL" id="ML996690">
    <property type="protein sequence ID" value="KAF2402829.1"/>
    <property type="molecule type" value="Genomic_DNA"/>
</dbReference>
<evidence type="ECO:0000313" key="3">
    <source>
        <dbReference type="EMBL" id="KAF2402829.1"/>
    </source>
</evidence>
<evidence type="ECO:0000313" key="4">
    <source>
        <dbReference type="Proteomes" id="UP000799640"/>
    </source>
</evidence>
<keyword evidence="1" id="KW-0175">Coiled coil</keyword>
<gene>
    <name evidence="3" type="ORF">EJ06DRAFT_519832</name>
</gene>
<sequence>MPSKRRIYRFLRRNATLKPRLLADHLKSAQARELSRAAAADAERLRMGEKFVKEALKLASARRIEECQPGFRHAGSSSGGRVGVREATQTEQDSNLDVEFEVVGGRRLRPLGNEQDVDEESVQMTAPEHSDDEWCKVQYGECLTSESCLQADEATRRHEWKLVATASNELDELHVIALRASAPEDACVRIPDASTSFGLGKSQQANVVRQWLALTNMFGEASSRSRRKRSISSIDSQTRPASPSKNKRVKRHRRNDSDQLTEELDEHLSQSVEPEPQPKNGNVPETQTGNNPPQTQSSLGVPPRRRVRFSDPGPNLLENVTVNVTTTTTTSTQESESYTPVGSPAGNVVYPALPSLNDRTQALKVRKTRHSLPATFNGQSDRLVENVQFTPLRQVLDTRLTRRLKRSHLSEEVNIIEHHKRQDARRDHELEQLHDQIAEKNRTLDQLIFELESRRQMGIELGADESQKDEKLKTLEAELANLKSELDTLRDQRTLARIRESPEFMDVDTQAQDMDDDDDDELVFVEPEDINVSQEDMTPSTSFNGIVRSAPLSASQMSIPDPTHEEEIKRFEDALTALNRELSDAHSAIRITNIELQSLGFAGPEASANDVLVAIRNAFRQARLEAEELIPEQSPNLVENGDFLRLLTDNVRGLLHQIREQLDTIDKHEQMEALLRGQYNGILDKLADVDKRNQNLEKRYLKLDREHDEKVREFVELEQQYVSLSKTVEEKENELESHSSHIQELRGLVQGRDATISELQKESEELNSNLMLTVRKNEGQAQEIQRLEQKIAELEETIVVRTAELENELRCRQLAESELDEQQSEISTLQVKLELAQTELETTRNELAETKISLADEREEHLAAEADIVEKMNAIEAHQAEISKLQSENTVLREEIEEVRSLAAAERRQRETAETEIEERNIQVAELNHKLHDEGLRSNELRMKLFEVQNERKTLTDLQTATAERVNQLENDLTAEIAHREEAENLITLRDESIAELEDKYSKLDTAMVELLSAKDALLADHENRTAELEEAMAAAEEQYKSELGARDSVIESLEADITDLSELAELRKRQMEELEAQHAQLIQAKDNEMSERNMRIASLASELAEAKAEITRQAAESATLEQRLQARTTELHELQNETNETIASLHRELSARTHRIQELEATAAHTAHETDVMIQGKNLRIQGLELVVAARESDVRSLEGQVEALRKALRENVDAGAAAARAMAEIAQAAANRALEVGSQFAEGERDALRVAEEGVENARREREERRAATEVRIATPVRATVLRNGDASAGATQNGGSPSVVSWIRGFKRRSRRTYDSGIGVGSEEERESEMTEVEAVASQ</sequence>
<feature type="region of interest" description="Disordered" evidence="2">
    <location>
        <begin position="1317"/>
        <end position="1342"/>
    </location>
</feature>
<organism evidence="3 4">
    <name type="scientific">Trichodelitschia bisporula</name>
    <dbReference type="NCBI Taxonomy" id="703511"/>
    <lineage>
        <taxon>Eukaryota</taxon>
        <taxon>Fungi</taxon>
        <taxon>Dikarya</taxon>
        <taxon>Ascomycota</taxon>
        <taxon>Pezizomycotina</taxon>
        <taxon>Dothideomycetes</taxon>
        <taxon>Dothideomycetes incertae sedis</taxon>
        <taxon>Phaeotrichales</taxon>
        <taxon>Phaeotrichaceae</taxon>
        <taxon>Trichodelitschia</taxon>
    </lineage>
</organism>
<feature type="region of interest" description="Disordered" evidence="2">
    <location>
        <begin position="222"/>
        <end position="318"/>
    </location>
</feature>
<proteinExistence type="predicted"/>
<feature type="compositionally biased region" description="Basic residues" evidence="2">
    <location>
        <begin position="245"/>
        <end position="254"/>
    </location>
</feature>
<protein>
    <submittedName>
        <fullName evidence="3">Uncharacterized protein</fullName>
    </submittedName>
</protein>
<feature type="coiled-coil region" evidence="1">
    <location>
        <begin position="966"/>
        <end position="1138"/>
    </location>
</feature>
<feature type="coiled-coil region" evidence="1">
    <location>
        <begin position="679"/>
        <end position="930"/>
    </location>
</feature>
<dbReference type="PANTHER" id="PTHR23159">
    <property type="entry name" value="CENTROSOMAL PROTEIN 2"/>
    <property type="match status" value="1"/>
</dbReference>
<name>A0A6G1I434_9PEZI</name>
<feature type="coiled-coil region" evidence="1">
    <location>
        <begin position="1243"/>
        <end position="1270"/>
    </location>
</feature>
<evidence type="ECO:0000256" key="1">
    <source>
        <dbReference type="SAM" id="Coils"/>
    </source>
</evidence>
<keyword evidence="4" id="KW-1185">Reference proteome</keyword>
<reference evidence="3" key="1">
    <citation type="journal article" date="2020" name="Stud. Mycol.">
        <title>101 Dothideomycetes genomes: a test case for predicting lifestyles and emergence of pathogens.</title>
        <authorList>
            <person name="Haridas S."/>
            <person name="Albert R."/>
            <person name="Binder M."/>
            <person name="Bloem J."/>
            <person name="Labutti K."/>
            <person name="Salamov A."/>
            <person name="Andreopoulos B."/>
            <person name="Baker S."/>
            <person name="Barry K."/>
            <person name="Bills G."/>
            <person name="Bluhm B."/>
            <person name="Cannon C."/>
            <person name="Castanera R."/>
            <person name="Culley D."/>
            <person name="Daum C."/>
            <person name="Ezra D."/>
            <person name="Gonzalez J."/>
            <person name="Henrissat B."/>
            <person name="Kuo A."/>
            <person name="Liang C."/>
            <person name="Lipzen A."/>
            <person name="Lutzoni F."/>
            <person name="Magnuson J."/>
            <person name="Mondo S."/>
            <person name="Nolan M."/>
            <person name="Ohm R."/>
            <person name="Pangilinan J."/>
            <person name="Park H.-J."/>
            <person name="Ramirez L."/>
            <person name="Alfaro M."/>
            <person name="Sun H."/>
            <person name="Tritt A."/>
            <person name="Yoshinaga Y."/>
            <person name="Zwiers L.-H."/>
            <person name="Turgeon B."/>
            <person name="Goodwin S."/>
            <person name="Spatafora J."/>
            <person name="Crous P."/>
            <person name="Grigoriev I."/>
        </authorList>
    </citation>
    <scope>NUCLEOTIDE SEQUENCE</scope>
    <source>
        <strain evidence="3">CBS 262.69</strain>
    </source>
</reference>
<evidence type="ECO:0000256" key="2">
    <source>
        <dbReference type="SAM" id="MobiDB-lite"/>
    </source>
</evidence>
<feature type="coiled-coil region" evidence="1">
    <location>
        <begin position="430"/>
        <end position="499"/>
    </location>
</feature>
<accession>A0A6G1I434</accession>
<dbReference type="PANTHER" id="PTHR23159:SF31">
    <property type="entry name" value="CENTROSOME-ASSOCIATED PROTEIN CEP250 ISOFORM X1"/>
    <property type="match status" value="1"/>
</dbReference>
<feature type="compositionally biased region" description="Polar residues" evidence="2">
    <location>
        <begin position="279"/>
        <end position="299"/>
    </location>
</feature>
<feature type="compositionally biased region" description="Acidic residues" evidence="2">
    <location>
        <begin position="1325"/>
        <end position="1335"/>
    </location>
</feature>